<dbReference type="KEGG" id="scia:HUG15_07995"/>
<keyword evidence="2" id="KW-1185">Reference proteome</keyword>
<proteinExistence type="predicted"/>
<sequence length="48" mass="4950">MKKTIFASALIGMVVIGSLSLGASLTGIESYSLPFAHSISTLALPFAH</sequence>
<evidence type="ECO:0000313" key="1">
    <source>
        <dbReference type="EMBL" id="QQK75527.1"/>
    </source>
</evidence>
<protein>
    <submittedName>
        <fullName evidence="1">Uncharacterized protein</fullName>
    </submittedName>
</protein>
<gene>
    <name evidence="1" type="ORF">HUG15_07995</name>
</gene>
<dbReference type="Proteomes" id="UP000595823">
    <property type="component" value="Chromosome"/>
</dbReference>
<organism evidence="1 2">
    <name type="scientific">Salicibibacter cibarius</name>
    <dbReference type="NCBI Taxonomy" id="2743000"/>
    <lineage>
        <taxon>Bacteria</taxon>
        <taxon>Bacillati</taxon>
        <taxon>Bacillota</taxon>
        <taxon>Bacilli</taxon>
        <taxon>Bacillales</taxon>
        <taxon>Bacillaceae</taxon>
        <taxon>Salicibibacter</taxon>
    </lineage>
</organism>
<accession>A0A7T7CB31</accession>
<dbReference type="EMBL" id="CP054705">
    <property type="protein sequence ID" value="QQK75527.1"/>
    <property type="molecule type" value="Genomic_DNA"/>
</dbReference>
<dbReference type="AlphaFoldDB" id="A0A7T7CB31"/>
<reference evidence="1 2" key="1">
    <citation type="submission" date="2020-06" db="EMBL/GenBank/DDBJ databases">
        <title>Genomic analysis of Salicibibacter sp. NKC5-3.</title>
        <authorList>
            <person name="Oh Y.J."/>
        </authorList>
    </citation>
    <scope>NUCLEOTIDE SEQUENCE [LARGE SCALE GENOMIC DNA]</scope>
    <source>
        <strain evidence="1 2">NKC5-3</strain>
    </source>
</reference>
<dbReference type="RefSeq" id="WP_200128163.1">
    <property type="nucleotide sequence ID" value="NZ_CP054705.1"/>
</dbReference>
<evidence type="ECO:0000313" key="2">
    <source>
        <dbReference type="Proteomes" id="UP000595823"/>
    </source>
</evidence>
<name>A0A7T7CB31_9BACI</name>